<comment type="pathway">
    <text evidence="1">Carbohydrate biosynthesis; dTDP-L-rhamnose biosynthesis.</text>
</comment>
<dbReference type="PANTHER" id="PTHR21047:SF2">
    <property type="entry name" value="THYMIDINE DIPHOSPHO-4-KETO-RHAMNOSE 3,5-EPIMERASE"/>
    <property type="match status" value="1"/>
</dbReference>
<organism evidence="2 3">
    <name type="scientific">Alicyclobacillus tolerans</name>
    <dbReference type="NCBI Taxonomy" id="90970"/>
    <lineage>
        <taxon>Bacteria</taxon>
        <taxon>Bacillati</taxon>
        <taxon>Bacillota</taxon>
        <taxon>Bacilli</taxon>
        <taxon>Bacillales</taxon>
        <taxon>Alicyclobacillaceae</taxon>
        <taxon>Alicyclobacillus</taxon>
    </lineage>
</organism>
<dbReference type="SUPFAM" id="SSF51182">
    <property type="entry name" value="RmlC-like cupins"/>
    <property type="match status" value="1"/>
</dbReference>
<comment type="caution">
    <text evidence="2">The sequence shown here is derived from an EMBL/GenBank/DDBJ whole genome shotgun (WGS) entry which is preliminary data.</text>
</comment>
<comment type="subunit">
    <text evidence="1">Homodimer.</text>
</comment>
<dbReference type="NCBIfam" id="TIGR01221">
    <property type="entry name" value="rmlC"/>
    <property type="match status" value="1"/>
</dbReference>
<dbReference type="EMBL" id="JAURUO010000004">
    <property type="protein sequence ID" value="MDP9728089.1"/>
    <property type="molecule type" value="Genomic_DNA"/>
</dbReference>
<dbReference type="GO" id="GO:0008830">
    <property type="term" value="F:dTDP-4-dehydrorhamnose 3,5-epimerase activity"/>
    <property type="evidence" value="ECO:0007669"/>
    <property type="project" value="UniProtKB-EC"/>
</dbReference>
<evidence type="ECO:0000313" key="2">
    <source>
        <dbReference type="EMBL" id="MDP9728089.1"/>
    </source>
</evidence>
<comment type="catalytic activity">
    <reaction evidence="1">
        <text>dTDP-4-dehydro-6-deoxy-alpha-D-glucose = dTDP-4-dehydro-beta-L-rhamnose</text>
        <dbReference type="Rhea" id="RHEA:16969"/>
        <dbReference type="ChEBI" id="CHEBI:57649"/>
        <dbReference type="ChEBI" id="CHEBI:62830"/>
        <dbReference type="EC" id="5.1.3.13"/>
    </reaction>
</comment>
<proteinExistence type="inferred from homology"/>
<keyword evidence="1 2" id="KW-0413">Isomerase</keyword>
<dbReference type="Pfam" id="PF00908">
    <property type="entry name" value="dTDP_sugar_isom"/>
    <property type="match status" value="1"/>
</dbReference>
<gene>
    <name evidence="2" type="ORF">J2S04_001020</name>
</gene>
<accession>A0ABT9LV29</accession>
<sequence>MKVIDRCLNGVLLLEPVVHGDHRGFFLESFRRDQLKDLGVAEEFVQDNHSLSAEAGTLRGLHYQKPPAAQGKLVRVTSGAIYDVVVDIRKSSPTFGQWRGFLLTASNFRQLWVPRGFAHGFCTLVPQTEVQYKVDAPYSPEHDCGILWSDPSLAIDWPYSQPVHSDKDKRHPLFNDAEHFESIIE</sequence>
<dbReference type="Proteomes" id="UP001229209">
    <property type="component" value="Unassembled WGS sequence"/>
</dbReference>
<dbReference type="PANTHER" id="PTHR21047">
    <property type="entry name" value="DTDP-6-DEOXY-D-GLUCOSE-3,5 EPIMERASE"/>
    <property type="match status" value="1"/>
</dbReference>
<dbReference type="EC" id="5.1.3.13" evidence="1"/>
<evidence type="ECO:0000256" key="1">
    <source>
        <dbReference type="RuleBase" id="RU364069"/>
    </source>
</evidence>
<keyword evidence="3" id="KW-1185">Reference proteome</keyword>
<dbReference type="CDD" id="cd00438">
    <property type="entry name" value="cupin_RmlC"/>
    <property type="match status" value="1"/>
</dbReference>
<dbReference type="InterPro" id="IPR014710">
    <property type="entry name" value="RmlC-like_jellyroll"/>
</dbReference>
<dbReference type="InterPro" id="IPR000888">
    <property type="entry name" value="RmlC-like"/>
</dbReference>
<name>A0ABT9LV29_9BACL</name>
<dbReference type="InterPro" id="IPR011051">
    <property type="entry name" value="RmlC_Cupin_sf"/>
</dbReference>
<dbReference type="RefSeq" id="WP_306953663.1">
    <property type="nucleotide sequence ID" value="NZ_JAURUO010000004.1"/>
</dbReference>
<protein>
    <recommendedName>
        <fullName evidence="1">dTDP-4-dehydrorhamnose 3,5-epimerase</fullName>
        <ecNumber evidence="1">5.1.3.13</ecNumber>
    </recommendedName>
    <alternativeName>
        <fullName evidence="1">Thymidine diphospho-4-keto-rhamnose 3,5-epimerase</fullName>
    </alternativeName>
</protein>
<evidence type="ECO:0000313" key="3">
    <source>
        <dbReference type="Proteomes" id="UP001229209"/>
    </source>
</evidence>
<reference evidence="2 3" key="1">
    <citation type="submission" date="2023-07" db="EMBL/GenBank/DDBJ databases">
        <title>Genomic Encyclopedia of Type Strains, Phase IV (KMG-IV): sequencing the most valuable type-strain genomes for metagenomic binning, comparative biology and taxonomic classification.</title>
        <authorList>
            <person name="Goeker M."/>
        </authorList>
    </citation>
    <scope>NUCLEOTIDE SEQUENCE [LARGE SCALE GENOMIC DNA]</scope>
    <source>
        <strain evidence="2 3">DSM 25924</strain>
    </source>
</reference>
<comment type="function">
    <text evidence="1">Catalyzes the epimerization of the C3' and C5'positions of dTDP-6-deoxy-D-xylo-4-hexulose, forming dTDP-6-deoxy-L-lyxo-4-hexulose.</text>
</comment>
<dbReference type="Gene3D" id="2.60.120.10">
    <property type="entry name" value="Jelly Rolls"/>
    <property type="match status" value="1"/>
</dbReference>
<comment type="similarity">
    <text evidence="1">Belongs to the dTDP-4-dehydrorhamnose 3,5-epimerase family.</text>
</comment>